<comment type="caution">
    <text evidence="1">The sequence shown here is derived from an EMBL/GenBank/DDBJ whole genome shotgun (WGS) entry which is preliminary data.</text>
</comment>
<dbReference type="EMBL" id="CAKOFQ010006743">
    <property type="protein sequence ID" value="CAH1967320.1"/>
    <property type="molecule type" value="Genomic_DNA"/>
</dbReference>
<gene>
    <name evidence="1" type="ORF">ACAOBT_LOCUS7332</name>
</gene>
<accession>A0A9P0K4F6</accession>
<keyword evidence="2" id="KW-1185">Reference proteome</keyword>
<dbReference type="AlphaFoldDB" id="A0A9P0K4F6"/>
<evidence type="ECO:0000313" key="1">
    <source>
        <dbReference type="EMBL" id="CAH1967320.1"/>
    </source>
</evidence>
<dbReference type="Proteomes" id="UP001152888">
    <property type="component" value="Unassembled WGS sequence"/>
</dbReference>
<organism evidence="1 2">
    <name type="scientific">Acanthoscelides obtectus</name>
    <name type="common">Bean weevil</name>
    <name type="synonym">Bruchus obtectus</name>
    <dbReference type="NCBI Taxonomy" id="200917"/>
    <lineage>
        <taxon>Eukaryota</taxon>
        <taxon>Metazoa</taxon>
        <taxon>Ecdysozoa</taxon>
        <taxon>Arthropoda</taxon>
        <taxon>Hexapoda</taxon>
        <taxon>Insecta</taxon>
        <taxon>Pterygota</taxon>
        <taxon>Neoptera</taxon>
        <taxon>Endopterygota</taxon>
        <taxon>Coleoptera</taxon>
        <taxon>Polyphaga</taxon>
        <taxon>Cucujiformia</taxon>
        <taxon>Chrysomeloidea</taxon>
        <taxon>Chrysomelidae</taxon>
        <taxon>Bruchinae</taxon>
        <taxon>Bruchini</taxon>
        <taxon>Acanthoscelides</taxon>
    </lineage>
</organism>
<proteinExistence type="predicted"/>
<name>A0A9P0K4F6_ACAOB</name>
<sequence>MGNAAVRKPANRIKMHSCGRVVTSLESFFTPGYRCASACLGRKEFQAEHLLVNGIQRLLSYQIRNVPSMMTRHTTLRNRGQLNGCSGKF</sequence>
<protein>
    <submittedName>
        <fullName evidence="1">Uncharacterized protein</fullName>
    </submittedName>
</protein>
<evidence type="ECO:0000313" key="2">
    <source>
        <dbReference type="Proteomes" id="UP001152888"/>
    </source>
</evidence>
<reference evidence="1" key="1">
    <citation type="submission" date="2022-03" db="EMBL/GenBank/DDBJ databases">
        <authorList>
            <person name="Sayadi A."/>
        </authorList>
    </citation>
    <scope>NUCLEOTIDE SEQUENCE</scope>
</reference>